<dbReference type="AlphaFoldDB" id="A0A4R3K0L6"/>
<dbReference type="RefSeq" id="WP_132383996.1">
    <property type="nucleotide sequence ID" value="NZ_DAIPCY010000052.1"/>
</dbReference>
<proteinExistence type="predicted"/>
<gene>
    <name evidence="2" type="ORF">EDD59_1433</name>
</gene>
<dbReference type="EMBL" id="SLZZ01000043">
    <property type="protein sequence ID" value="TCS73691.1"/>
    <property type="molecule type" value="Genomic_DNA"/>
</dbReference>
<dbReference type="PANTHER" id="PTHR43833">
    <property type="entry name" value="POTASSIUM CHANNEL PROTEIN 2-RELATED-RELATED"/>
    <property type="match status" value="1"/>
</dbReference>
<dbReference type="GO" id="GO:0006813">
    <property type="term" value="P:potassium ion transport"/>
    <property type="evidence" value="ECO:0007669"/>
    <property type="project" value="InterPro"/>
</dbReference>
<organism evidence="2 3">
    <name type="scientific">Muricomes intestini</name>
    <dbReference type="NCBI Taxonomy" id="1796634"/>
    <lineage>
        <taxon>Bacteria</taxon>
        <taxon>Bacillati</taxon>
        <taxon>Bacillota</taxon>
        <taxon>Clostridia</taxon>
        <taxon>Lachnospirales</taxon>
        <taxon>Lachnospiraceae</taxon>
        <taxon>Muricomes</taxon>
    </lineage>
</organism>
<dbReference type="Gene3D" id="3.30.70.1450">
    <property type="entry name" value="Regulator of K+ conductance, C-terminal domain"/>
    <property type="match status" value="1"/>
</dbReference>
<dbReference type="Proteomes" id="UP000295726">
    <property type="component" value="Unassembled WGS sequence"/>
</dbReference>
<feature type="domain" description="RCK C-terminal" evidence="1">
    <location>
        <begin position="139"/>
        <end position="223"/>
    </location>
</feature>
<dbReference type="InterPro" id="IPR006037">
    <property type="entry name" value="RCK_C"/>
</dbReference>
<dbReference type="SUPFAM" id="SSF51735">
    <property type="entry name" value="NAD(P)-binding Rossmann-fold domains"/>
    <property type="match status" value="1"/>
</dbReference>
<dbReference type="SUPFAM" id="SSF116726">
    <property type="entry name" value="TrkA C-terminal domain-like"/>
    <property type="match status" value="1"/>
</dbReference>
<dbReference type="PANTHER" id="PTHR43833:SF7">
    <property type="entry name" value="KTR SYSTEM POTASSIUM UPTAKE PROTEIN C"/>
    <property type="match status" value="1"/>
</dbReference>
<dbReference type="PROSITE" id="PS51202">
    <property type="entry name" value="RCK_C"/>
    <property type="match status" value="1"/>
</dbReference>
<sequence>MSGYKSSIAFGVIGLGRFGFALAETLSDNRKEVIVLDNNESKVKQIQDKVQQAFVIDQLDKPTLEEAGIQNCGTVIVCIGEHIEASILTTLNVIELGVPRVIAKAISAEHGRVLQKIGAEVVYPERDHAVRLANSLTTPRALDFINLSNQYAISEIKLTDKLHGKAILELNFRNKFGLNIIAIVRRNKTIVEISPDLQLNTNDLIAVVGTKDSIVKFERYLIS</sequence>
<comment type="caution">
    <text evidence="2">The sequence shown here is derived from an EMBL/GenBank/DDBJ whole genome shotgun (WGS) entry which is preliminary data.</text>
</comment>
<dbReference type="Pfam" id="PF02254">
    <property type="entry name" value="TrkA_N"/>
    <property type="match status" value="1"/>
</dbReference>
<protein>
    <submittedName>
        <fullName evidence="2">Trk system potassium uptake protein TrkA</fullName>
    </submittedName>
</protein>
<dbReference type="InterPro" id="IPR036721">
    <property type="entry name" value="RCK_C_sf"/>
</dbReference>
<evidence type="ECO:0000259" key="1">
    <source>
        <dbReference type="PROSITE" id="PS51202"/>
    </source>
</evidence>
<keyword evidence="3" id="KW-1185">Reference proteome</keyword>
<dbReference type="GO" id="GO:0008324">
    <property type="term" value="F:monoatomic cation transmembrane transporter activity"/>
    <property type="evidence" value="ECO:0007669"/>
    <property type="project" value="InterPro"/>
</dbReference>
<name>A0A4R3K0L6_9FIRM</name>
<dbReference type="InterPro" id="IPR036291">
    <property type="entry name" value="NAD(P)-bd_dom_sf"/>
</dbReference>
<dbReference type="Pfam" id="PF02080">
    <property type="entry name" value="TrkA_C"/>
    <property type="match status" value="1"/>
</dbReference>
<dbReference type="InterPro" id="IPR003148">
    <property type="entry name" value="RCK_N"/>
</dbReference>
<evidence type="ECO:0000313" key="3">
    <source>
        <dbReference type="Proteomes" id="UP000295726"/>
    </source>
</evidence>
<dbReference type="OrthoDB" id="9776294at2"/>
<evidence type="ECO:0000313" key="2">
    <source>
        <dbReference type="EMBL" id="TCS73691.1"/>
    </source>
</evidence>
<dbReference type="InterPro" id="IPR050721">
    <property type="entry name" value="Trk_Ktr_HKT_K-transport"/>
</dbReference>
<reference evidence="2 3" key="1">
    <citation type="submission" date="2019-03" db="EMBL/GenBank/DDBJ databases">
        <title>Genomic Encyclopedia of Type Strains, Phase IV (KMG-IV): sequencing the most valuable type-strain genomes for metagenomic binning, comparative biology and taxonomic classification.</title>
        <authorList>
            <person name="Goeker M."/>
        </authorList>
    </citation>
    <scope>NUCLEOTIDE SEQUENCE [LARGE SCALE GENOMIC DNA]</scope>
    <source>
        <strain evidence="2 3">DSM 29489</strain>
    </source>
</reference>
<accession>A0A4R3K0L6</accession>
<dbReference type="Gene3D" id="3.40.50.720">
    <property type="entry name" value="NAD(P)-binding Rossmann-like Domain"/>
    <property type="match status" value="1"/>
</dbReference>